<dbReference type="EMBL" id="RWGX01000004">
    <property type="protein sequence ID" value="RVU88084.1"/>
    <property type="molecule type" value="Genomic_DNA"/>
</dbReference>
<proteinExistence type="predicted"/>
<name>A0AA94EZJ1_9FLAO</name>
<dbReference type="GeneID" id="56894762"/>
<gene>
    <name evidence="1" type="ORF">EJB19_07725</name>
</gene>
<reference evidence="1" key="1">
    <citation type="submission" date="2018-12" db="EMBL/GenBank/DDBJ databases">
        <title>Draft genome sequence of Flaovobacterium columnare BGFS27 isolated from channel catfish in Alabama.</title>
        <authorList>
            <person name="Cai W."/>
            <person name="Arias C."/>
        </authorList>
    </citation>
    <scope>NUCLEOTIDE SEQUENCE [LARGE SCALE GENOMIC DNA]</scope>
    <source>
        <strain evidence="1">BGFS27</strain>
    </source>
</reference>
<dbReference type="RefSeq" id="WP_081078387.1">
    <property type="nucleotide sequence ID" value="NZ_RWGX02000016.1"/>
</dbReference>
<dbReference type="AlphaFoldDB" id="A0AA94EZJ1"/>
<protein>
    <submittedName>
        <fullName evidence="1">3-oxoacyl-ACP synthase</fullName>
    </submittedName>
</protein>
<evidence type="ECO:0000313" key="1">
    <source>
        <dbReference type="EMBL" id="RVU88084.1"/>
    </source>
</evidence>
<comment type="caution">
    <text evidence="1">The sequence shown here is derived from an EMBL/GenBank/DDBJ whole genome shotgun (WGS) entry which is preliminary data.</text>
</comment>
<accession>A0AA94EZJ1</accession>
<organism evidence="1">
    <name type="scientific">Flavobacterium columnare</name>
    <dbReference type="NCBI Taxonomy" id="996"/>
    <lineage>
        <taxon>Bacteria</taxon>
        <taxon>Pseudomonadati</taxon>
        <taxon>Bacteroidota</taxon>
        <taxon>Flavobacteriia</taxon>
        <taxon>Flavobacteriales</taxon>
        <taxon>Flavobacteriaceae</taxon>
        <taxon>Flavobacterium</taxon>
    </lineage>
</organism>
<sequence>METKLYIKKVCTITSKGLVVDGQKLMINDQNSFVEFAKKIYKKYEINYPKFFKMDNLSKLAFLASEIVLREEIKKEQENNIAIVFANQSASLDTDVKHQESIADKENYFPSPAVFVYTLPNICIGEVSIKHKLNSENAFFVFDQFQPSFIYTYTKQLLDLGKADKVLCGWVELFQENYKAVVYLVDKKNTGTVHQIDNIKQIFN</sequence>